<evidence type="ECO:0000256" key="6">
    <source>
        <dbReference type="ARBA" id="ARBA00022841"/>
    </source>
</evidence>
<gene>
    <name evidence="9" type="ORF">BSF38_00866</name>
</gene>
<feature type="transmembrane region" description="Helical" evidence="7">
    <location>
        <begin position="12"/>
        <end position="30"/>
    </location>
</feature>
<comment type="subcellular location">
    <subcellularLocation>
        <location evidence="1">Periplasm</location>
    </subcellularLocation>
</comment>
<evidence type="ECO:0000256" key="3">
    <source>
        <dbReference type="ARBA" id="ARBA00022679"/>
    </source>
</evidence>
<feature type="transmembrane region" description="Helical" evidence="7">
    <location>
        <begin position="42"/>
        <end position="61"/>
    </location>
</feature>
<dbReference type="RefSeq" id="WP_076343621.1">
    <property type="nucleotide sequence ID" value="NZ_CP019082.1"/>
</dbReference>
<evidence type="ECO:0000313" key="10">
    <source>
        <dbReference type="Proteomes" id="UP000186309"/>
    </source>
</evidence>
<dbReference type="AlphaFoldDB" id="A0A1U7CKN7"/>
<evidence type="ECO:0000256" key="7">
    <source>
        <dbReference type="SAM" id="Phobius"/>
    </source>
</evidence>
<dbReference type="Gene3D" id="3.40.50.1110">
    <property type="entry name" value="SGNH hydrolase"/>
    <property type="match status" value="1"/>
</dbReference>
<dbReference type="InterPro" id="IPR031811">
    <property type="entry name" value="ALGX/ALGJ_SGNH-like"/>
</dbReference>
<dbReference type="Pfam" id="PF16822">
    <property type="entry name" value="ALGX"/>
    <property type="match status" value="1"/>
</dbReference>
<keyword evidence="7" id="KW-0812">Transmembrane</keyword>
<dbReference type="GO" id="GO:0016740">
    <property type="term" value="F:transferase activity"/>
    <property type="evidence" value="ECO:0007669"/>
    <property type="project" value="UniProtKB-KW"/>
</dbReference>
<keyword evidence="6" id="KW-0016">Alginate biosynthesis</keyword>
<dbReference type="InterPro" id="IPR036514">
    <property type="entry name" value="SGNH_hydro_sf"/>
</dbReference>
<keyword evidence="7" id="KW-1133">Transmembrane helix</keyword>
<feature type="transmembrane region" description="Helical" evidence="7">
    <location>
        <begin position="73"/>
        <end position="93"/>
    </location>
</feature>
<keyword evidence="10" id="KW-1185">Reference proteome</keyword>
<evidence type="ECO:0000256" key="4">
    <source>
        <dbReference type="ARBA" id="ARBA00022729"/>
    </source>
</evidence>
<organism evidence="9 10">
    <name type="scientific">Paludisphaera borealis</name>
    <dbReference type="NCBI Taxonomy" id="1387353"/>
    <lineage>
        <taxon>Bacteria</taxon>
        <taxon>Pseudomonadati</taxon>
        <taxon>Planctomycetota</taxon>
        <taxon>Planctomycetia</taxon>
        <taxon>Isosphaerales</taxon>
        <taxon>Isosphaeraceae</taxon>
        <taxon>Paludisphaera</taxon>
    </lineage>
</organism>
<keyword evidence="4" id="KW-0732">Signal</keyword>
<comment type="pathway">
    <text evidence="2">Glycan biosynthesis; alginate biosynthesis.</text>
</comment>
<dbReference type="GO" id="GO:0042121">
    <property type="term" value="P:alginic acid biosynthetic process"/>
    <property type="evidence" value="ECO:0007669"/>
    <property type="project" value="UniProtKB-UniPathway"/>
</dbReference>
<dbReference type="UniPathway" id="UPA00286"/>
<accession>A0A1U7CKN7</accession>
<dbReference type="Proteomes" id="UP000186309">
    <property type="component" value="Chromosome"/>
</dbReference>
<protein>
    <recommendedName>
        <fullName evidence="8">AlgX/AlgJ SGNH hydrolase-like domain-containing protein</fullName>
    </recommendedName>
</protein>
<proteinExistence type="predicted"/>
<dbReference type="EMBL" id="CP019082">
    <property type="protein sequence ID" value="APW59443.1"/>
    <property type="molecule type" value="Genomic_DNA"/>
</dbReference>
<reference evidence="10" key="1">
    <citation type="submission" date="2016-12" db="EMBL/GenBank/DDBJ databases">
        <title>Comparative genomics of four Isosphaeraceae planctomycetes: a common pool of plasmids and glycoside hydrolase genes.</title>
        <authorList>
            <person name="Ivanova A."/>
        </authorList>
    </citation>
    <scope>NUCLEOTIDE SEQUENCE [LARGE SCALE GENOMIC DNA]</scope>
    <source>
        <strain evidence="10">PX4</strain>
    </source>
</reference>
<dbReference type="SUPFAM" id="SSF52266">
    <property type="entry name" value="SGNH hydrolase"/>
    <property type="match status" value="1"/>
</dbReference>
<evidence type="ECO:0000256" key="5">
    <source>
        <dbReference type="ARBA" id="ARBA00022764"/>
    </source>
</evidence>
<keyword evidence="7" id="KW-0472">Membrane</keyword>
<name>A0A1U7CKN7_9BACT</name>
<sequence>MRAIENPKIQRLTRIATSLLWWGMLVFFVRSVVRTRDANPDHLLALATLGYLAGWGPYLLFSRRSPAGKSIRLAACTTSVVLAFGLIELPAVLRVVDYRSVFHTPTPPWRRTGNRPDADLLYVREPNQRLWVQFQGSDLHRLAGASASKIYRCDTRLDGRGFRNAADLDSARVVIVGDSFVEGLQAADDELISSQLAKALSVPTANLGRTGYGPQQELEVLRRHGLPLGPRACVWTFYEGNDLQDVESYEASRDRVRKLRPESPTRDWFGRSFVRNGAAYLIRQGAHEPTIPARRQAGDFRDASGRTTEIYFSCGVHEGDADRVSSRAGSPALKQFQAILTEARALCRAQGVDLVVAFVPAKFRVYRDLCRFDPDSLCRGWPVDDLPSAVERAVRASGDDVGFLDLTPSLHARAAEGELVYLADDTHWSAEGHRVAALAVADFLKRRDAAKTALAGADRDHFAPVGGF</sequence>
<keyword evidence="5" id="KW-0574">Periplasm</keyword>
<dbReference type="GO" id="GO:0042597">
    <property type="term" value="C:periplasmic space"/>
    <property type="evidence" value="ECO:0007669"/>
    <property type="project" value="UniProtKB-SubCell"/>
</dbReference>
<dbReference type="KEGG" id="pbor:BSF38_00866"/>
<dbReference type="OrthoDB" id="5446411at2"/>
<dbReference type="GO" id="GO:0016788">
    <property type="term" value="F:hydrolase activity, acting on ester bonds"/>
    <property type="evidence" value="ECO:0007669"/>
    <property type="project" value="UniProtKB-ARBA"/>
</dbReference>
<evidence type="ECO:0000256" key="1">
    <source>
        <dbReference type="ARBA" id="ARBA00004418"/>
    </source>
</evidence>
<evidence type="ECO:0000259" key="8">
    <source>
        <dbReference type="Pfam" id="PF16822"/>
    </source>
</evidence>
<evidence type="ECO:0000256" key="2">
    <source>
        <dbReference type="ARBA" id="ARBA00005182"/>
    </source>
</evidence>
<evidence type="ECO:0000313" key="9">
    <source>
        <dbReference type="EMBL" id="APW59443.1"/>
    </source>
</evidence>
<keyword evidence="3" id="KW-0808">Transferase</keyword>
<feature type="domain" description="AlgX/AlgJ SGNH hydrolase-like" evidence="8">
    <location>
        <begin position="329"/>
        <end position="449"/>
    </location>
</feature>